<dbReference type="CDD" id="cd00009">
    <property type="entry name" value="AAA"/>
    <property type="match status" value="1"/>
</dbReference>
<reference evidence="13 14" key="1">
    <citation type="submission" date="2018-06" db="EMBL/GenBank/DDBJ databases">
        <title>Three novel Pseudomonas species isolated from symptomatic oak.</title>
        <authorList>
            <person name="Bueno-Gonzalez V."/>
            <person name="Brady C."/>
        </authorList>
    </citation>
    <scope>NUCLEOTIDE SEQUENCE [LARGE SCALE GENOMIC DNA]</scope>
    <source>
        <strain evidence="13 14">P6B</strain>
    </source>
</reference>
<dbReference type="InterPro" id="IPR025662">
    <property type="entry name" value="Sigma_54_int_dom_ATP-bd_1"/>
</dbReference>
<gene>
    <name evidence="13" type="ORF">DNK44_17585</name>
</gene>
<comment type="subcellular location">
    <subcellularLocation>
        <location evidence="1">Cytoplasm</location>
    </subcellularLocation>
</comment>
<evidence type="ECO:0000313" key="13">
    <source>
        <dbReference type="EMBL" id="TBU89034.1"/>
    </source>
</evidence>
<dbReference type="InterPro" id="IPR025944">
    <property type="entry name" value="Sigma_54_int_dom_CS"/>
</dbReference>
<keyword evidence="3" id="KW-0678">Repressor</keyword>
<name>A0A4Q9QXE6_9GAMM</name>
<dbReference type="GO" id="GO:0003677">
    <property type="term" value="F:DNA binding"/>
    <property type="evidence" value="ECO:0007669"/>
    <property type="project" value="UniProtKB-KW"/>
</dbReference>
<dbReference type="OrthoDB" id="9804019at2"/>
<dbReference type="PROSITE" id="PS50045">
    <property type="entry name" value="SIGMA54_INTERACT_4"/>
    <property type="match status" value="1"/>
</dbReference>
<dbReference type="InterPro" id="IPR000014">
    <property type="entry name" value="PAS"/>
</dbReference>
<dbReference type="PANTHER" id="PTHR32071:SF3">
    <property type="entry name" value="HTH-TYPE TRANSCRIPTIONAL REGULATORY PROTEIN TYRR"/>
    <property type="match status" value="1"/>
</dbReference>
<evidence type="ECO:0000259" key="12">
    <source>
        <dbReference type="PROSITE" id="PS50112"/>
    </source>
</evidence>
<evidence type="ECO:0000256" key="7">
    <source>
        <dbReference type="ARBA" id="ARBA00023015"/>
    </source>
</evidence>
<evidence type="ECO:0000256" key="3">
    <source>
        <dbReference type="ARBA" id="ARBA00022491"/>
    </source>
</evidence>
<dbReference type="PROSITE" id="PS50112">
    <property type="entry name" value="PAS"/>
    <property type="match status" value="1"/>
</dbReference>
<accession>A0A4Q9QXE6</accession>
<keyword evidence="9" id="KW-0804">Transcription</keyword>
<dbReference type="Pfam" id="PF13188">
    <property type="entry name" value="PAS_8"/>
    <property type="match status" value="1"/>
</dbReference>
<dbReference type="AlphaFoldDB" id="A0A4Q9QXE6"/>
<keyword evidence="8" id="KW-0238">DNA-binding</keyword>
<dbReference type="PANTHER" id="PTHR32071">
    <property type="entry name" value="TRANSCRIPTIONAL REGULATORY PROTEIN"/>
    <property type="match status" value="1"/>
</dbReference>
<dbReference type="FunFam" id="3.40.50.300:FF:000006">
    <property type="entry name" value="DNA-binding transcriptional regulator NtrC"/>
    <property type="match status" value="1"/>
</dbReference>
<organism evidence="13 14">
    <name type="scientific">Phytopseudomonas dryadis</name>
    <dbReference type="NCBI Taxonomy" id="2487520"/>
    <lineage>
        <taxon>Bacteria</taxon>
        <taxon>Pseudomonadati</taxon>
        <taxon>Pseudomonadota</taxon>
        <taxon>Gammaproteobacteria</taxon>
        <taxon>Pseudomonadales</taxon>
        <taxon>Pseudomonadaceae</taxon>
        <taxon>Phytopseudomonas</taxon>
    </lineage>
</organism>
<dbReference type="GO" id="GO:0005524">
    <property type="term" value="F:ATP binding"/>
    <property type="evidence" value="ECO:0007669"/>
    <property type="project" value="UniProtKB-KW"/>
</dbReference>
<dbReference type="InterPro" id="IPR035965">
    <property type="entry name" value="PAS-like_dom_sf"/>
</dbReference>
<dbReference type="Pfam" id="PF00158">
    <property type="entry name" value="Sigma54_activat"/>
    <property type="match status" value="1"/>
</dbReference>
<dbReference type="InterPro" id="IPR027417">
    <property type="entry name" value="P-loop_NTPase"/>
</dbReference>
<evidence type="ECO:0000256" key="2">
    <source>
        <dbReference type="ARBA" id="ARBA00022490"/>
    </source>
</evidence>
<dbReference type="Proteomes" id="UP000293172">
    <property type="component" value="Unassembled WGS sequence"/>
</dbReference>
<feature type="domain" description="Sigma-54 factor interaction" evidence="11">
    <location>
        <begin position="207"/>
        <end position="437"/>
    </location>
</feature>
<dbReference type="SMART" id="SM00091">
    <property type="entry name" value="PAS"/>
    <property type="match status" value="1"/>
</dbReference>
<keyword evidence="6" id="KW-0067">ATP-binding</keyword>
<keyword evidence="4" id="KW-0547">Nucleotide-binding</keyword>
<dbReference type="InterPro" id="IPR030828">
    <property type="entry name" value="HTH_TyrR"/>
</dbReference>
<evidence type="ECO:0000256" key="10">
    <source>
        <dbReference type="ARBA" id="ARBA00029500"/>
    </source>
</evidence>
<evidence type="ECO:0000256" key="8">
    <source>
        <dbReference type="ARBA" id="ARBA00023125"/>
    </source>
</evidence>
<dbReference type="InterPro" id="IPR003593">
    <property type="entry name" value="AAA+_ATPase"/>
</dbReference>
<evidence type="ECO:0000259" key="11">
    <source>
        <dbReference type="PROSITE" id="PS50045"/>
    </source>
</evidence>
<evidence type="ECO:0000256" key="5">
    <source>
        <dbReference type="ARBA" id="ARBA00022797"/>
    </source>
</evidence>
<dbReference type="EMBL" id="QJUL01000027">
    <property type="protein sequence ID" value="TBU89034.1"/>
    <property type="molecule type" value="Genomic_DNA"/>
</dbReference>
<dbReference type="Gene3D" id="3.30.450.20">
    <property type="entry name" value="PAS domain"/>
    <property type="match status" value="1"/>
</dbReference>
<dbReference type="Pfam" id="PF25601">
    <property type="entry name" value="AAA_lid_14"/>
    <property type="match status" value="1"/>
</dbReference>
<proteinExistence type="predicted"/>
<dbReference type="Gene3D" id="1.10.8.60">
    <property type="match status" value="1"/>
</dbReference>
<comment type="caution">
    <text evidence="13">The sequence shown here is derived from an EMBL/GenBank/DDBJ whole genome shotgun (WGS) entry which is preliminary data.</text>
</comment>
<dbReference type="GO" id="GO:0006355">
    <property type="term" value="P:regulation of DNA-templated transcription"/>
    <property type="evidence" value="ECO:0007669"/>
    <property type="project" value="InterPro"/>
</dbReference>
<evidence type="ECO:0000256" key="6">
    <source>
        <dbReference type="ARBA" id="ARBA00022840"/>
    </source>
</evidence>
<dbReference type="PROSITE" id="PS00675">
    <property type="entry name" value="SIGMA54_INTERACT_1"/>
    <property type="match status" value="1"/>
</dbReference>
<keyword evidence="2" id="KW-0963">Cytoplasm</keyword>
<dbReference type="SUPFAM" id="SSF46689">
    <property type="entry name" value="Homeodomain-like"/>
    <property type="match status" value="1"/>
</dbReference>
<dbReference type="InterPro" id="IPR002078">
    <property type="entry name" value="Sigma_54_int"/>
</dbReference>
<dbReference type="CDD" id="cd00130">
    <property type="entry name" value="PAS"/>
    <property type="match status" value="1"/>
</dbReference>
<dbReference type="Gene3D" id="3.40.50.300">
    <property type="entry name" value="P-loop containing nucleotide triphosphate hydrolases"/>
    <property type="match status" value="1"/>
</dbReference>
<keyword evidence="7" id="KW-0805">Transcription regulation</keyword>
<dbReference type="SUPFAM" id="SSF55021">
    <property type="entry name" value="ACT-like"/>
    <property type="match status" value="1"/>
</dbReference>
<dbReference type="SMART" id="SM00382">
    <property type="entry name" value="AAA"/>
    <property type="match status" value="1"/>
</dbReference>
<evidence type="ECO:0000313" key="14">
    <source>
        <dbReference type="Proteomes" id="UP000293172"/>
    </source>
</evidence>
<evidence type="ECO:0000256" key="4">
    <source>
        <dbReference type="ARBA" id="ARBA00022741"/>
    </source>
</evidence>
<protein>
    <recommendedName>
        <fullName evidence="10">HTH-type transcriptional regulatory protein TyrR</fullName>
    </recommendedName>
</protein>
<dbReference type="Pfam" id="PF18024">
    <property type="entry name" value="HTH_50"/>
    <property type="match status" value="1"/>
</dbReference>
<feature type="domain" description="PAS" evidence="12">
    <location>
        <begin position="80"/>
        <end position="124"/>
    </location>
</feature>
<dbReference type="Gene3D" id="1.10.10.60">
    <property type="entry name" value="Homeodomain-like"/>
    <property type="match status" value="1"/>
</dbReference>
<dbReference type="Gene3D" id="3.30.70.260">
    <property type="match status" value="1"/>
</dbReference>
<evidence type="ECO:0000256" key="1">
    <source>
        <dbReference type="ARBA" id="ARBA00004496"/>
    </source>
</evidence>
<dbReference type="NCBIfam" id="TIGR04381">
    <property type="entry name" value="HTH_TypR"/>
    <property type="match status" value="1"/>
</dbReference>
<sequence>MRIKIHCQNRVGILRDILELLVDYGTNVARGEVGGEQGSAIYLHCPNLINLQFQALRPRFEAITGVFGVKRVGLMPSERRHLELNALLGALEFPVLSIDMGGGIVAANRAAAQLLGVRVDEVPGIALSRYTEDFDLPQLVRANKSRINGLRVKVCGDVYLADIAPLQAEHEDSEALAGAVVTLHRADRVGERIYQVRKQEVRGFDSIFQSSTVMAAVVREARRMAPLDAPLLIEGETGTGKELLARACHLASPRGQAPFMALNCAGLPESMAETELFGYGPGAFEGARPEGKLGLLELTAGGTLFLDSVAEMSPRLQAKLLRFLQDGCFRRVGSDEEVYLDVRVTCATQVDLSELCARGEFREDLYHRLNVLSLHIPPLRDCLDGLEPLVGHFLDRASRQIGCPLPGLVAPALEKLRRYHWPGNVRQLENVLFQAVSLCEGGVVKPEHIRLPGYGAPQPLGDFSLEGGLEAIVGRFEKAVLERLHGEFPSSRLLGKRLGVSHTTIANKLREHGLGKAD</sequence>
<dbReference type="InterPro" id="IPR009057">
    <property type="entry name" value="Homeodomain-like_sf"/>
</dbReference>
<dbReference type="SUPFAM" id="SSF55785">
    <property type="entry name" value="PYP-like sensor domain (PAS domain)"/>
    <property type="match status" value="1"/>
</dbReference>
<dbReference type="RefSeq" id="WP_131198611.1">
    <property type="nucleotide sequence ID" value="NZ_QJUL01000027.1"/>
</dbReference>
<keyword evidence="5" id="KW-0058">Aromatic hydrocarbons catabolism</keyword>
<evidence type="ECO:0000256" key="9">
    <source>
        <dbReference type="ARBA" id="ARBA00023163"/>
    </source>
</evidence>
<dbReference type="SUPFAM" id="SSF52540">
    <property type="entry name" value="P-loop containing nucleoside triphosphate hydrolases"/>
    <property type="match status" value="1"/>
</dbReference>
<dbReference type="GO" id="GO:0005737">
    <property type="term" value="C:cytoplasm"/>
    <property type="evidence" value="ECO:0007669"/>
    <property type="project" value="UniProtKB-SubCell"/>
</dbReference>
<dbReference type="PROSITE" id="PS00688">
    <property type="entry name" value="SIGMA54_INTERACT_3"/>
    <property type="match status" value="1"/>
</dbReference>
<dbReference type="InterPro" id="IPR058031">
    <property type="entry name" value="AAA_lid_NorR"/>
</dbReference>
<dbReference type="InterPro" id="IPR045865">
    <property type="entry name" value="ACT-like_dom_sf"/>
</dbReference>